<feature type="transmembrane region" description="Helical" evidence="1">
    <location>
        <begin position="6"/>
        <end position="24"/>
    </location>
</feature>
<organism evidence="3">
    <name type="scientific">Schizaphis graminum</name>
    <name type="common">Green bug aphid</name>
    <dbReference type="NCBI Taxonomy" id="13262"/>
    <lineage>
        <taxon>Eukaryota</taxon>
        <taxon>Metazoa</taxon>
        <taxon>Ecdysozoa</taxon>
        <taxon>Arthropoda</taxon>
        <taxon>Hexapoda</taxon>
        <taxon>Insecta</taxon>
        <taxon>Pterygota</taxon>
        <taxon>Neoptera</taxon>
        <taxon>Paraneoptera</taxon>
        <taxon>Hemiptera</taxon>
        <taxon>Sternorrhyncha</taxon>
        <taxon>Aphidomorpha</taxon>
        <taxon>Aphidoidea</taxon>
        <taxon>Aphididae</taxon>
        <taxon>Aphidini</taxon>
        <taxon>Schizaphis</taxon>
    </lineage>
</organism>
<dbReference type="EMBL" id="GGMR01014401">
    <property type="protein sequence ID" value="MBY27020.1"/>
    <property type="molecule type" value="Transcribed_RNA"/>
</dbReference>
<reference evidence="3" key="1">
    <citation type="submission" date="2018-04" db="EMBL/GenBank/DDBJ databases">
        <title>Transcriptome of Schizaphis graminum biotype I.</title>
        <authorList>
            <person name="Scully E.D."/>
            <person name="Geib S.M."/>
            <person name="Palmer N.A."/>
            <person name="Koch K."/>
            <person name="Bradshaw J."/>
            <person name="Heng-Moss T."/>
            <person name="Sarath G."/>
        </authorList>
    </citation>
    <scope>NUCLEOTIDE SEQUENCE</scope>
</reference>
<sequence>MLTNQFFAYIIFTFLVFVDISYCLNDFRSPRQILGIFSVDESNYWESDNIPYEGQVGDNTPSRFWAPNQILLERKRSGVTTNRVMMSCVSITPDVLTKSGRSRESHNYNKARISNETINGVKDHAGHIIAHKLGGSYHDKNIISQNPNCNTGYWKTYIEGIIEVSSTNITRGRKYITVLR</sequence>
<keyword evidence="1" id="KW-1133">Transmembrane helix</keyword>
<dbReference type="Pfam" id="PF13930">
    <property type="entry name" value="Endonuclea_NS_2"/>
    <property type="match status" value="1"/>
</dbReference>
<keyword evidence="1" id="KW-0812">Transmembrane</keyword>
<feature type="domain" description="Type VII secretion system protein EssD-like" evidence="2">
    <location>
        <begin position="100"/>
        <end position="158"/>
    </location>
</feature>
<protein>
    <recommendedName>
        <fullName evidence="2">Type VII secretion system protein EssD-like domain-containing protein</fullName>
    </recommendedName>
</protein>
<name>A0A2S2PC42_SCHGA</name>
<evidence type="ECO:0000259" key="2">
    <source>
        <dbReference type="Pfam" id="PF13930"/>
    </source>
</evidence>
<dbReference type="InterPro" id="IPR044927">
    <property type="entry name" value="Endonuclea_NS_2"/>
</dbReference>
<gene>
    <name evidence="3" type="ORF">g.102855</name>
</gene>
<dbReference type="AlphaFoldDB" id="A0A2S2PC42"/>
<evidence type="ECO:0000313" key="3">
    <source>
        <dbReference type="EMBL" id="MBY27020.1"/>
    </source>
</evidence>
<proteinExistence type="predicted"/>
<keyword evidence="1" id="KW-0472">Membrane</keyword>
<evidence type="ECO:0000256" key="1">
    <source>
        <dbReference type="SAM" id="Phobius"/>
    </source>
</evidence>
<accession>A0A2S2PC42</accession>